<keyword evidence="3" id="KW-1185">Reference proteome</keyword>
<name>A0A9N8JLJ7_9PEZI</name>
<reference evidence="2" key="1">
    <citation type="submission" date="2020-06" db="EMBL/GenBank/DDBJ databases">
        <authorList>
            <person name="Onetto C."/>
        </authorList>
    </citation>
    <scope>NUCLEOTIDE SEQUENCE</scope>
</reference>
<dbReference type="EMBL" id="CAIJEN010000005">
    <property type="protein sequence ID" value="CAD0087556.1"/>
    <property type="molecule type" value="Genomic_DNA"/>
</dbReference>
<accession>A0A9N8JLJ7</accession>
<feature type="region of interest" description="Disordered" evidence="1">
    <location>
        <begin position="55"/>
        <end position="137"/>
    </location>
</feature>
<sequence length="137" mass="15094">MVKWENDKNVYILGAALEYLNPSIGNEVAEAVIAGWPEILGETPTLRAVKDQIKKLSTTSSSTGTKKPKAKTAAKSKGKGKAKQAKKRTRNDEYSEVNDGEAREEEEDDKEDDEQGPAKKQKVVVKQEEGDEDDEGE</sequence>
<feature type="compositionally biased region" description="Basic residues" evidence="1">
    <location>
        <begin position="66"/>
        <end position="89"/>
    </location>
</feature>
<evidence type="ECO:0000313" key="3">
    <source>
        <dbReference type="Proteomes" id="UP000716446"/>
    </source>
</evidence>
<organism evidence="2 3">
    <name type="scientific">Aureobasidium vineae</name>
    <dbReference type="NCBI Taxonomy" id="2773715"/>
    <lineage>
        <taxon>Eukaryota</taxon>
        <taxon>Fungi</taxon>
        <taxon>Dikarya</taxon>
        <taxon>Ascomycota</taxon>
        <taxon>Pezizomycotina</taxon>
        <taxon>Dothideomycetes</taxon>
        <taxon>Dothideomycetidae</taxon>
        <taxon>Dothideales</taxon>
        <taxon>Saccotheciaceae</taxon>
        <taxon>Aureobasidium</taxon>
    </lineage>
</organism>
<dbReference type="AlphaFoldDB" id="A0A9N8JLJ7"/>
<feature type="non-terminal residue" evidence="2">
    <location>
        <position position="1"/>
    </location>
</feature>
<feature type="compositionally biased region" description="Low complexity" evidence="1">
    <location>
        <begin position="55"/>
        <end position="65"/>
    </location>
</feature>
<protein>
    <submittedName>
        <fullName evidence="2">Uncharacterized protein</fullName>
    </submittedName>
</protein>
<gene>
    <name evidence="2" type="ORF">AWRI4619_LOCUS4675</name>
</gene>
<dbReference type="Proteomes" id="UP000716446">
    <property type="component" value="Unassembled WGS sequence"/>
</dbReference>
<evidence type="ECO:0000256" key="1">
    <source>
        <dbReference type="SAM" id="MobiDB-lite"/>
    </source>
</evidence>
<feature type="compositionally biased region" description="Acidic residues" evidence="1">
    <location>
        <begin position="94"/>
        <end position="115"/>
    </location>
</feature>
<comment type="caution">
    <text evidence="2">The sequence shown here is derived from an EMBL/GenBank/DDBJ whole genome shotgun (WGS) entry which is preliminary data.</text>
</comment>
<evidence type="ECO:0000313" key="2">
    <source>
        <dbReference type="EMBL" id="CAD0087556.1"/>
    </source>
</evidence>
<proteinExistence type="predicted"/>